<accession>A0A4Z2GKA1</accession>
<gene>
    <name evidence="2" type="ORF">EYF80_035947</name>
</gene>
<keyword evidence="3" id="KW-1185">Reference proteome</keyword>
<name>A0A4Z2GKA1_9TELE</name>
<organism evidence="2 3">
    <name type="scientific">Liparis tanakae</name>
    <name type="common">Tanaka's snailfish</name>
    <dbReference type="NCBI Taxonomy" id="230148"/>
    <lineage>
        <taxon>Eukaryota</taxon>
        <taxon>Metazoa</taxon>
        <taxon>Chordata</taxon>
        <taxon>Craniata</taxon>
        <taxon>Vertebrata</taxon>
        <taxon>Euteleostomi</taxon>
        <taxon>Actinopterygii</taxon>
        <taxon>Neopterygii</taxon>
        <taxon>Teleostei</taxon>
        <taxon>Neoteleostei</taxon>
        <taxon>Acanthomorphata</taxon>
        <taxon>Eupercaria</taxon>
        <taxon>Perciformes</taxon>
        <taxon>Cottioidei</taxon>
        <taxon>Cottales</taxon>
        <taxon>Liparidae</taxon>
        <taxon>Liparis</taxon>
    </lineage>
</organism>
<evidence type="ECO:0000256" key="1">
    <source>
        <dbReference type="SAM" id="MobiDB-lite"/>
    </source>
</evidence>
<dbReference type="Proteomes" id="UP000314294">
    <property type="component" value="Unassembled WGS sequence"/>
</dbReference>
<evidence type="ECO:0000313" key="2">
    <source>
        <dbReference type="EMBL" id="TNN53886.1"/>
    </source>
</evidence>
<feature type="region of interest" description="Disordered" evidence="1">
    <location>
        <begin position="16"/>
        <end position="37"/>
    </location>
</feature>
<protein>
    <submittedName>
        <fullName evidence="2">Uncharacterized protein</fullName>
    </submittedName>
</protein>
<sequence length="196" mass="21383">MKWTISEARMWHWCSTPDSSGGSRAQKAARHQRKDKRGRTSSLLRISALSYWAFVALTAVSKMPVHEVSDEVALAQQQVSPHGLQVLQQQVVTVEDVQQVLAGVKVGGVDLPLKRPLQVRQQLCSWGGDIDRDPTLLGTDRLFGSAARLRTSPTTPPAENVLYGSDRPTGSASRPSADAVKAADQTGQVKSFRLNQ</sequence>
<feature type="compositionally biased region" description="Polar residues" evidence="1">
    <location>
        <begin position="185"/>
        <end position="196"/>
    </location>
</feature>
<comment type="caution">
    <text evidence="2">The sequence shown here is derived from an EMBL/GenBank/DDBJ whole genome shotgun (WGS) entry which is preliminary data.</text>
</comment>
<feature type="compositionally biased region" description="Basic residues" evidence="1">
    <location>
        <begin position="27"/>
        <end position="37"/>
    </location>
</feature>
<feature type="region of interest" description="Disordered" evidence="1">
    <location>
        <begin position="149"/>
        <end position="196"/>
    </location>
</feature>
<dbReference type="EMBL" id="SRLO01000503">
    <property type="protein sequence ID" value="TNN53886.1"/>
    <property type="molecule type" value="Genomic_DNA"/>
</dbReference>
<dbReference type="AlphaFoldDB" id="A0A4Z2GKA1"/>
<reference evidence="2 3" key="1">
    <citation type="submission" date="2019-03" db="EMBL/GenBank/DDBJ databases">
        <title>First draft genome of Liparis tanakae, snailfish: a comprehensive survey of snailfish specific genes.</title>
        <authorList>
            <person name="Kim W."/>
            <person name="Song I."/>
            <person name="Jeong J.-H."/>
            <person name="Kim D."/>
            <person name="Kim S."/>
            <person name="Ryu S."/>
            <person name="Song J.Y."/>
            <person name="Lee S.K."/>
        </authorList>
    </citation>
    <scope>NUCLEOTIDE SEQUENCE [LARGE SCALE GENOMIC DNA]</scope>
    <source>
        <tissue evidence="2">Muscle</tissue>
    </source>
</reference>
<proteinExistence type="predicted"/>
<evidence type="ECO:0000313" key="3">
    <source>
        <dbReference type="Proteomes" id="UP000314294"/>
    </source>
</evidence>